<dbReference type="InterPro" id="IPR025904">
    <property type="entry name" value="Tubulin-like"/>
</dbReference>
<sequence>MLRPFLIVGVGGSGGKTIRGLRHALELRLEQAGWKRGIPAAWQMIHFDTPLKQDGTDYVMPFIPATDYKGLVASGASYDGVHASIVAQGIPADVASDVIRMFPDPARVSVDVTKGAGQFRAVGRAVAVSKLGEISKAASDAINRMQDATALGELQSLGEYLGARAEGGKSANPTVIVVSSIAGGSGAGQYLDVIEAVKSVVRNEPWAHQFFALLYAPDVFDQIKGSAGIASNALATVAETMSGFWTQTPSKATLELYRSKGVSSSFGSARDRVGAAYPFIIGRQNSRVAFDNQGDVYSAVSTSISAWMADDKVQGDIDEYVTGNWSASVAASVLPDNTKLMRPLDQAPPFSSLGFGRVTLGREKFLDYASERFARSVLDRILYAHGEEDPRFEQRTENEWIDYRKSQTLEAFVRDLRLDEEADGRDDVINQLRPEDLRKSLALEFRQQVLDASAHSFDKTGGLDVNDWHYRLTAARDDLVGGYLARDTAGVDERVSRWVAEAPPHIMDTIERFIARQGLAVVTELMRELSRILRAASENLAKEAEQRRGWLTRVSGRVSESLAAAANADSIRPDQDVVEQALNDIEDSFEWEAEANLREIASKLLVELRADFIDPLADYLSSSRQALLSRVTDRLQSDGRENPFDSWPKRVDSTVPRKYKPAPNERLLVPHTDYPEEFERLVEGSYEKRRYQEAILDAVADMVRGPSIDDGIETSKMWSFIDLRRGWKPATTGNPAQRSANQETPRFFVANELDDYQERARLWMLRKGYPFFAYISENLEDYFNAEEIDPNRLKQRRDTFREGLTAALGASEPLVKLNPSLLSEVHGKSIGDGNRMVFSAIPFAEGTEMYEVTKSVLTSAGIWDENVSKGWFKDAKVDGIEVFAMSGFPYEPIVMDSVMGPIARGWLTDSTTVESRAAFWKWKRARLLREAVPADPEVFDSMVRGWYVAKVLGQLDVDRTDVDRGPKLSVWDAERREFATFPHPLLYPGSAPAHDYPGAIMESLIIALALCNSQGSLAPLRPYQALMRLGGQRNQLSPIVTDWLRDGALPQGSPTPAADRAGTSGGDLLSRQTAVREHLDKELTDFREGVARQDTDTSVFAYPVSWEIRDSIQTGLRELRDGVLETKPDSTGI</sequence>
<evidence type="ECO:0000256" key="1">
    <source>
        <dbReference type="SAM" id="MobiDB-lite"/>
    </source>
</evidence>
<dbReference type="Proteomes" id="UP001205337">
    <property type="component" value="Unassembled WGS sequence"/>
</dbReference>
<dbReference type="EMBL" id="JANTHX010000005">
    <property type="protein sequence ID" value="MCS0499190.1"/>
    <property type="molecule type" value="Genomic_DNA"/>
</dbReference>
<gene>
    <name evidence="2" type="ORF">NUH29_06465</name>
</gene>
<organism evidence="2 3">
    <name type="scientific">Protaetiibacter mangrovi</name>
    <dbReference type="NCBI Taxonomy" id="2970926"/>
    <lineage>
        <taxon>Bacteria</taxon>
        <taxon>Bacillati</taxon>
        <taxon>Actinomycetota</taxon>
        <taxon>Actinomycetes</taxon>
        <taxon>Micrococcales</taxon>
        <taxon>Microbacteriaceae</taxon>
        <taxon>Protaetiibacter</taxon>
    </lineage>
</organism>
<reference evidence="2 3" key="1">
    <citation type="submission" date="2022-08" db="EMBL/GenBank/DDBJ databases">
        <authorList>
            <person name="Li F."/>
        </authorList>
    </citation>
    <scope>NUCLEOTIDE SEQUENCE [LARGE SCALE GENOMIC DNA]</scope>
    <source>
        <strain evidence="2 3">10F1B-8-1</strain>
    </source>
</reference>
<name>A0ABT1ZES0_9MICO</name>
<keyword evidence="3" id="KW-1185">Reference proteome</keyword>
<comment type="caution">
    <text evidence="2">The sequence shown here is derived from an EMBL/GenBank/DDBJ whole genome shotgun (WGS) entry which is preliminary data.</text>
</comment>
<feature type="region of interest" description="Disordered" evidence="1">
    <location>
        <begin position="1047"/>
        <end position="1067"/>
    </location>
</feature>
<accession>A0ABT1ZES0</accession>
<evidence type="ECO:0000313" key="2">
    <source>
        <dbReference type="EMBL" id="MCS0499190.1"/>
    </source>
</evidence>
<evidence type="ECO:0000313" key="3">
    <source>
        <dbReference type="Proteomes" id="UP001205337"/>
    </source>
</evidence>
<proteinExistence type="predicted"/>
<dbReference type="RefSeq" id="WP_258798209.1">
    <property type="nucleotide sequence ID" value="NZ_JANTHX010000005.1"/>
</dbReference>
<dbReference type="Pfam" id="PF13809">
    <property type="entry name" value="Tubulin_2"/>
    <property type="match status" value="1"/>
</dbReference>
<protein>
    <submittedName>
        <fullName evidence="2">Tubulin-like doman-containing protein</fullName>
    </submittedName>
</protein>